<evidence type="ECO:0000313" key="3">
    <source>
        <dbReference type="Proteomes" id="UP000241769"/>
    </source>
</evidence>
<accession>A0A2P6NMG0</accession>
<gene>
    <name evidence="2" type="ORF">PROFUN_07222</name>
</gene>
<dbReference type="EMBL" id="MDYQ01000050">
    <property type="protein sequence ID" value="PRP85151.1"/>
    <property type="molecule type" value="Genomic_DNA"/>
</dbReference>
<evidence type="ECO:0000313" key="2">
    <source>
        <dbReference type="EMBL" id="PRP85151.1"/>
    </source>
</evidence>
<dbReference type="InParanoid" id="A0A2P6NMG0"/>
<organism evidence="2 3">
    <name type="scientific">Planoprotostelium fungivorum</name>
    <dbReference type="NCBI Taxonomy" id="1890364"/>
    <lineage>
        <taxon>Eukaryota</taxon>
        <taxon>Amoebozoa</taxon>
        <taxon>Evosea</taxon>
        <taxon>Variosea</taxon>
        <taxon>Cavosteliida</taxon>
        <taxon>Cavosteliaceae</taxon>
        <taxon>Planoprotostelium</taxon>
    </lineage>
</organism>
<keyword evidence="3" id="KW-1185">Reference proteome</keyword>
<feature type="compositionally biased region" description="Basic and acidic residues" evidence="1">
    <location>
        <begin position="51"/>
        <end position="62"/>
    </location>
</feature>
<feature type="non-terminal residue" evidence="2">
    <location>
        <position position="1"/>
    </location>
</feature>
<comment type="caution">
    <text evidence="2">The sequence shown here is derived from an EMBL/GenBank/DDBJ whole genome shotgun (WGS) entry which is preliminary data.</text>
</comment>
<feature type="compositionally biased region" description="Basic residues" evidence="1">
    <location>
        <begin position="90"/>
        <end position="100"/>
    </location>
</feature>
<protein>
    <submittedName>
        <fullName evidence="2">Uncharacterized protein</fullName>
    </submittedName>
</protein>
<feature type="region of interest" description="Disordered" evidence="1">
    <location>
        <begin position="1"/>
        <end position="109"/>
    </location>
</feature>
<name>A0A2P6NMG0_9EUKA</name>
<proteinExistence type="predicted"/>
<feature type="region of interest" description="Disordered" evidence="1">
    <location>
        <begin position="182"/>
        <end position="204"/>
    </location>
</feature>
<feature type="compositionally biased region" description="Basic and acidic residues" evidence="1">
    <location>
        <begin position="72"/>
        <end position="89"/>
    </location>
</feature>
<sequence>TPILGGLSASYPPFLSSSLNRQPLAEVQAPRTTEQDRLSARFMQQQQEALAEEHKQRQEKKMQKMLKKQARGKAETPVKGKEEAPVETKQRKRVRRKSPKKREPQVSQLNVVSLPTVIPNLSKVDGSALSTFLKEKGLNYSTSDSGVKTVGHRVVAVDASSPSKPNPLRAMTIDRIVDSNPSVHSPNIPIHNLHVNDSPTETKA</sequence>
<reference evidence="2 3" key="1">
    <citation type="journal article" date="2018" name="Genome Biol. Evol.">
        <title>Multiple Roots of Fruiting Body Formation in Amoebozoa.</title>
        <authorList>
            <person name="Hillmann F."/>
            <person name="Forbes G."/>
            <person name="Novohradska S."/>
            <person name="Ferling I."/>
            <person name="Riege K."/>
            <person name="Groth M."/>
            <person name="Westermann M."/>
            <person name="Marz M."/>
            <person name="Spaller T."/>
            <person name="Winckler T."/>
            <person name="Schaap P."/>
            <person name="Glockner G."/>
        </authorList>
    </citation>
    <scope>NUCLEOTIDE SEQUENCE [LARGE SCALE GENOMIC DNA]</scope>
    <source>
        <strain evidence="2 3">Jena</strain>
    </source>
</reference>
<evidence type="ECO:0000256" key="1">
    <source>
        <dbReference type="SAM" id="MobiDB-lite"/>
    </source>
</evidence>
<dbReference type="AlphaFoldDB" id="A0A2P6NMG0"/>
<feature type="compositionally biased region" description="Polar residues" evidence="1">
    <location>
        <begin position="195"/>
        <end position="204"/>
    </location>
</feature>
<dbReference type="Proteomes" id="UP000241769">
    <property type="component" value="Unassembled WGS sequence"/>
</dbReference>